<evidence type="ECO:0000313" key="2">
    <source>
        <dbReference type="Proteomes" id="UP001163046"/>
    </source>
</evidence>
<proteinExistence type="predicted"/>
<gene>
    <name evidence="1" type="ORF">OS493_038793</name>
</gene>
<sequence>MEDEIDGLMILGDDLDAILDILEEVLQEEFSAAVSNAQTREIVCDCGKKYKTKGGYDRHRATKHAENEREMATFTTSTLAEIVNSAVEKIKVKKVFNASIRNDITGFRFELEEGSQEFSLLKTIYESLVKKGDAEKFYSNFYGNVAANASRYFKGVTRNAATLLATKVADSMMLFCKQEKQTATNSVTAELTDKQKAGLQYIGGYVTKPVQETL</sequence>
<comment type="caution">
    <text evidence="1">The sequence shown here is derived from an EMBL/GenBank/DDBJ whole genome shotgun (WGS) entry which is preliminary data.</text>
</comment>
<reference evidence="1" key="1">
    <citation type="submission" date="2023-01" db="EMBL/GenBank/DDBJ databases">
        <title>Genome assembly of the deep-sea coral Lophelia pertusa.</title>
        <authorList>
            <person name="Herrera S."/>
            <person name="Cordes E."/>
        </authorList>
    </citation>
    <scope>NUCLEOTIDE SEQUENCE</scope>
    <source>
        <strain evidence="1">USNM1676648</strain>
        <tissue evidence="1">Polyp</tissue>
    </source>
</reference>
<evidence type="ECO:0000313" key="1">
    <source>
        <dbReference type="EMBL" id="KAJ7381827.1"/>
    </source>
</evidence>
<organism evidence="1 2">
    <name type="scientific">Desmophyllum pertusum</name>
    <dbReference type="NCBI Taxonomy" id="174260"/>
    <lineage>
        <taxon>Eukaryota</taxon>
        <taxon>Metazoa</taxon>
        <taxon>Cnidaria</taxon>
        <taxon>Anthozoa</taxon>
        <taxon>Hexacorallia</taxon>
        <taxon>Scleractinia</taxon>
        <taxon>Caryophylliina</taxon>
        <taxon>Caryophylliidae</taxon>
        <taxon>Desmophyllum</taxon>
    </lineage>
</organism>
<keyword evidence="2" id="KW-1185">Reference proteome</keyword>
<accession>A0A9W9ZHL2</accession>
<dbReference type="OrthoDB" id="5976291at2759"/>
<dbReference type="AlphaFoldDB" id="A0A9W9ZHL2"/>
<dbReference type="EMBL" id="MU825993">
    <property type="protein sequence ID" value="KAJ7381827.1"/>
    <property type="molecule type" value="Genomic_DNA"/>
</dbReference>
<dbReference type="Proteomes" id="UP001163046">
    <property type="component" value="Unassembled WGS sequence"/>
</dbReference>
<protein>
    <submittedName>
        <fullName evidence="1">Uncharacterized protein</fullName>
    </submittedName>
</protein>
<name>A0A9W9ZHL2_9CNID</name>